<dbReference type="EMBL" id="JWIN03000021">
    <property type="protein sequence ID" value="KAB1261105.1"/>
    <property type="molecule type" value="Genomic_DNA"/>
</dbReference>
<reference evidence="1" key="1">
    <citation type="submission" date="2014-12" db="EMBL/GenBank/DDBJ databases">
        <authorList>
            <person name="Fitak R."/>
            <person name="Mohandesan E."/>
            <person name="Burger P.A."/>
            <person name="Jukka C."/>
        </authorList>
    </citation>
    <scope>NUCLEOTIDE SEQUENCE</scope>
    <source>
        <strain evidence="1">Drom800</strain>
        <tissue evidence="1">Blood</tissue>
    </source>
</reference>
<organism evidence="1 2">
    <name type="scientific">Camelus dromedarius</name>
    <name type="common">Dromedary</name>
    <name type="synonym">Arabian camel</name>
    <dbReference type="NCBI Taxonomy" id="9838"/>
    <lineage>
        <taxon>Eukaryota</taxon>
        <taxon>Metazoa</taxon>
        <taxon>Chordata</taxon>
        <taxon>Craniata</taxon>
        <taxon>Vertebrata</taxon>
        <taxon>Euteleostomi</taxon>
        <taxon>Mammalia</taxon>
        <taxon>Eutheria</taxon>
        <taxon>Laurasiatheria</taxon>
        <taxon>Artiodactyla</taxon>
        <taxon>Tylopoda</taxon>
        <taxon>Camelidae</taxon>
        <taxon>Camelus</taxon>
    </lineage>
</organism>
<proteinExistence type="predicted"/>
<dbReference type="EMBL" id="JWIN03000021">
    <property type="protein sequence ID" value="KAB1261106.1"/>
    <property type="molecule type" value="Genomic_DNA"/>
</dbReference>
<dbReference type="Proteomes" id="UP000299084">
    <property type="component" value="Unassembled WGS sequence"/>
</dbReference>
<dbReference type="AlphaFoldDB" id="A0A5N4CQ88"/>
<reference evidence="1 2" key="2">
    <citation type="journal article" date="2019" name="Mol. Ecol. Resour.">
        <title>Improving Illumina assemblies with Hi-C and long reads: an example with the North African dromedary.</title>
        <authorList>
            <person name="Elbers J.P."/>
            <person name="Rogers M.F."/>
            <person name="Perelman P.L."/>
            <person name="Proskuryakova A.A."/>
            <person name="Serdyukova N.A."/>
            <person name="Johnson W.E."/>
            <person name="Horin P."/>
            <person name="Corander J."/>
            <person name="Murphy D."/>
            <person name="Burger P.A."/>
        </authorList>
    </citation>
    <scope>NUCLEOTIDE SEQUENCE [LARGE SCALE GENOMIC DNA]</scope>
    <source>
        <strain evidence="1">Drom800</strain>
        <tissue evidence="1">Blood</tissue>
    </source>
</reference>
<gene>
    <name evidence="1" type="ORF">Cadr_000024925</name>
</gene>
<evidence type="ECO:0000313" key="1">
    <source>
        <dbReference type="EMBL" id="KAB1261105.1"/>
    </source>
</evidence>
<name>A0A5N4CQ88_CAMDR</name>
<sequence length="94" mass="10877">MSMNCSPNFEEKRKFLDIFNLTHISAEKRERNRSVLSAEQNHKVETSSRTWSGRCADAVQAVEAQHYSLSRSAEQLSTRAAIIFNLKKKAYYQH</sequence>
<protein>
    <submittedName>
        <fullName evidence="1">Genetic suppressor element 1</fullName>
    </submittedName>
</protein>
<keyword evidence="2" id="KW-1185">Reference proteome</keyword>
<evidence type="ECO:0000313" key="2">
    <source>
        <dbReference type="Proteomes" id="UP000299084"/>
    </source>
</evidence>
<comment type="caution">
    <text evidence="1">The sequence shown here is derived from an EMBL/GenBank/DDBJ whole genome shotgun (WGS) entry which is preliminary data.</text>
</comment>
<accession>A0A5N4CQ88</accession>